<dbReference type="InterPro" id="IPR002300">
    <property type="entry name" value="aa-tRNA-synth_Ia"/>
</dbReference>
<evidence type="ECO:0000256" key="7">
    <source>
        <dbReference type="ARBA" id="ARBA00023146"/>
    </source>
</evidence>
<reference evidence="12" key="1">
    <citation type="submission" date="2020-08" db="EMBL/GenBank/DDBJ databases">
        <title>Multicomponent nature underlies the extraordinary mechanical properties of spider dragline silk.</title>
        <authorList>
            <person name="Kono N."/>
            <person name="Nakamura H."/>
            <person name="Mori M."/>
            <person name="Yoshida Y."/>
            <person name="Ohtoshi R."/>
            <person name="Malay A.D."/>
            <person name="Moran D.A.P."/>
            <person name="Tomita M."/>
            <person name="Numata K."/>
            <person name="Arakawa K."/>
        </authorList>
    </citation>
    <scope>NUCLEOTIDE SEQUENCE</scope>
</reference>
<dbReference type="PROSITE" id="PS00178">
    <property type="entry name" value="AA_TRNA_LIGASE_I"/>
    <property type="match status" value="1"/>
</dbReference>
<dbReference type="SUPFAM" id="SSF52374">
    <property type="entry name" value="Nucleotidylyl transferase"/>
    <property type="match status" value="1"/>
</dbReference>
<dbReference type="PANTHER" id="PTHR42765:SF1">
    <property type="entry name" value="ISOLEUCINE--TRNA LIGASE, MITOCHONDRIAL"/>
    <property type="match status" value="1"/>
</dbReference>
<evidence type="ECO:0000256" key="3">
    <source>
        <dbReference type="ARBA" id="ARBA00022598"/>
    </source>
</evidence>
<dbReference type="InterPro" id="IPR002301">
    <property type="entry name" value="Ile-tRNA-ligase"/>
</dbReference>
<protein>
    <recommendedName>
        <fullName evidence="2">isoleucine--tRNA ligase</fullName>
        <ecNumber evidence="2">6.1.1.5</ecNumber>
    </recommendedName>
    <alternativeName>
        <fullName evidence="8">Isoleucyl-tRNA synthetase</fullName>
    </alternativeName>
</protein>
<dbReference type="InterPro" id="IPR001412">
    <property type="entry name" value="aa-tRNA-synth_I_CS"/>
</dbReference>
<name>A0A8X6PDJ4_NEPPI</name>
<dbReference type="InterPro" id="IPR009008">
    <property type="entry name" value="Val/Leu/Ile-tRNA-synth_edit"/>
</dbReference>
<evidence type="ECO:0000256" key="5">
    <source>
        <dbReference type="ARBA" id="ARBA00022840"/>
    </source>
</evidence>
<keyword evidence="7 9" id="KW-0030">Aminoacyl-tRNA synthetase</keyword>
<proteinExistence type="inferred from homology"/>
<dbReference type="Pfam" id="PF00133">
    <property type="entry name" value="tRNA-synt_1"/>
    <property type="match status" value="1"/>
</dbReference>
<dbReference type="GO" id="GO:0032543">
    <property type="term" value="P:mitochondrial translation"/>
    <property type="evidence" value="ECO:0007669"/>
    <property type="project" value="TreeGrafter"/>
</dbReference>
<keyword evidence="13" id="KW-1185">Reference proteome</keyword>
<evidence type="ECO:0000259" key="10">
    <source>
        <dbReference type="Pfam" id="PF00133"/>
    </source>
</evidence>
<sequence>MHFPIQILLKKHFLRIHEFICSHRSSSFKNTILLPQTKFPHKVSSEKRRQRDHSIEIDAKFEKLYDKQHEKLGSKDFILHDGPPYANGDVHIGHAVNKILKDITVRSELIKGRRIHFTPGWDCHGLPIELKVLKENHKYSSEASQIEIRNKAFLFSQKVKEKQKSSFMEWGILADWPNSYFTCNLTTSLAEAELEYNSNHVSPSVFIKFSVIKCPDVIRAALDPGSKLSVVIWTTTPWTLPANQAVCYSPKQKYCVAFCSTRKEFYLLACEMLKDFEKTMHIELNVITTFEGSLLKEVTYSHPISKDRECPLLPANHVTMDKGTGLVHTAPNHGLDDYVVIKKEQIPLDPCIVNEDGCYNNYTIKELQGKSVLDAGSKLVLDFLVNDILHLEDYKHSYPYDWRSKTPVILRSCHQWFIDINQIRTKAIKSLQNVNIVPDHFKKVFQRQLESSPQWCISRQRAWGVPIPAFYSSDQNKPLVHRILTDHLCSLIQKHGIHCWWEKDVNDLLTPKLKNQLKLPDEIYYKGSDIMDIWFDSGISWKCVLPEPHISDICIEGVDQIRGWFNSSLLTSVAIRGTAPYKTLVLHGFTTDADGRKMSKSEGNVISPEDILSGSKKNKIPPYGIDVLRWWVAAHACQSENIAVKMEILEECTQNLNKVRNVFKFLLGNLNEYNPSIHITSPTHMRALDLYMLYALKNFYQKVEKQYSLIQYKGVAKDILNFVTNEISSFYCHLVKDRLYCEAQHSKERLDCQTVLHFILSTLIQSIGPLCPHLAEEVFLCLPYRDAANSVFVYEWPNLSKFLESTTVPISVTWANQIRDVILKSEVKTIEMEAIITCSSRITDELQNLNKDLKDNTGLNEFFQVSDVKFAECHENISESLVTLNGDLNLSDGENGCFTVSLLKTKQEKCPRCRLFTTSSQTSLCNRCAHVLNVPLSHQSSV</sequence>
<dbReference type="CDD" id="cd00818">
    <property type="entry name" value="IleRS_core"/>
    <property type="match status" value="1"/>
</dbReference>
<dbReference type="GO" id="GO:0004822">
    <property type="term" value="F:isoleucine-tRNA ligase activity"/>
    <property type="evidence" value="ECO:0007669"/>
    <property type="project" value="UniProtKB-EC"/>
</dbReference>
<dbReference type="OrthoDB" id="10264412at2759"/>
<dbReference type="SUPFAM" id="SSF50677">
    <property type="entry name" value="ValRS/IleRS/LeuRS editing domain"/>
    <property type="match status" value="1"/>
</dbReference>
<feature type="domain" description="Aminoacyl-tRNA synthetase class Ia" evidence="10">
    <location>
        <begin position="63"/>
        <end position="642"/>
    </location>
</feature>
<dbReference type="FunFam" id="3.90.740.10:FF:000009">
    <property type="entry name" value="Isoleucyl-tRNA synthetase 2, mitochondrial"/>
    <property type="match status" value="1"/>
</dbReference>
<dbReference type="InterPro" id="IPR013155">
    <property type="entry name" value="M/V/L/I-tRNA-synth_anticd-bd"/>
</dbReference>
<dbReference type="Gene3D" id="1.10.10.830">
    <property type="entry name" value="Ile-tRNA synthetase CP2 domain-like"/>
    <property type="match status" value="1"/>
</dbReference>
<dbReference type="InterPro" id="IPR050081">
    <property type="entry name" value="Ile-tRNA_ligase"/>
</dbReference>
<keyword evidence="6 9" id="KW-0648">Protein biosynthesis</keyword>
<evidence type="ECO:0000256" key="6">
    <source>
        <dbReference type="ARBA" id="ARBA00022917"/>
    </source>
</evidence>
<dbReference type="PRINTS" id="PR00984">
    <property type="entry name" value="TRNASYNTHILE"/>
</dbReference>
<dbReference type="InterPro" id="IPR033708">
    <property type="entry name" value="Anticodon_Ile_BEm"/>
</dbReference>
<accession>A0A8X6PDJ4</accession>
<evidence type="ECO:0000256" key="8">
    <source>
        <dbReference type="ARBA" id="ARBA00032665"/>
    </source>
</evidence>
<dbReference type="EC" id="6.1.1.5" evidence="2"/>
<keyword evidence="3 9" id="KW-0436">Ligase</keyword>
<dbReference type="Gene3D" id="1.10.730.20">
    <property type="match status" value="1"/>
</dbReference>
<dbReference type="GO" id="GO:0000049">
    <property type="term" value="F:tRNA binding"/>
    <property type="evidence" value="ECO:0007669"/>
    <property type="project" value="InterPro"/>
</dbReference>
<dbReference type="InterPro" id="IPR014729">
    <property type="entry name" value="Rossmann-like_a/b/a_fold"/>
</dbReference>
<organism evidence="12 13">
    <name type="scientific">Nephila pilipes</name>
    <name type="common">Giant wood spider</name>
    <name type="synonym">Nephila maculata</name>
    <dbReference type="NCBI Taxonomy" id="299642"/>
    <lineage>
        <taxon>Eukaryota</taxon>
        <taxon>Metazoa</taxon>
        <taxon>Ecdysozoa</taxon>
        <taxon>Arthropoda</taxon>
        <taxon>Chelicerata</taxon>
        <taxon>Arachnida</taxon>
        <taxon>Araneae</taxon>
        <taxon>Araneomorphae</taxon>
        <taxon>Entelegynae</taxon>
        <taxon>Araneoidea</taxon>
        <taxon>Nephilidae</taxon>
        <taxon>Nephila</taxon>
    </lineage>
</organism>
<gene>
    <name evidence="12" type="primary">IARS2</name>
    <name evidence="12" type="ORF">NPIL_468291</name>
</gene>
<dbReference type="AlphaFoldDB" id="A0A8X6PDJ4"/>
<evidence type="ECO:0000313" key="13">
    <source>
        <dbReference type="Proteomes" id="UP000887013"/>
    </source>
</evidence>
<dbReference type="Gene3D" id="3.90.740.10">
    <property type="entry name" value="Valyl/Leucyl/Isoleucyl-tRNA synthetase, editing domain"/>
    <property type="match status" value="1"/>
</dbReference>
<dbReference type="SUPFAM" id="SSF47323">
    <property type="entry name" value="Anticodon-binding domain of a subclass of class I aminoacyl-tRNA synthetases"/>
    <property type="match status" value="1"/>
</dbReference>
<comment type="caution">
    <text evidence="12">The sequence shown here is derived from an EMBL/GenBank/DDBJ whole genome shotgun (WGS) entry which is preliminary data.</text>
</comment>
<keyword evidence="4 9" id="KW-0547">Nucleotide-binding</keyword>
<dbReference type="CDD" id="cd07960">
    <property type="entry name" value="Anticodon_Ia_Ile_BEm"/>
    <property type="match status" value="1"/>
</dbReference>
<feature type="domain" description="Methionyl/Valyl/Leucyl/Isoleucyl-tRNA synthetase anticodon-binding" evidence="11">
    <location>
        <begin position="689"/>
        <end position="822"/>
    </location>
</feature>
<dbReference type="GO" id="GO:0005524">
    <property type="term" value="F:ATP binding"/>
    <property type="evidence" value="ECO:0007669"/>
    <property type="project" value="UniProtKB-KW"/>
</dbReference>
<evidence type="ECO:0000256" key="4">
    <source>
        <dbReference type="ARBA" id="ARBA00022741"/>
    </source>
</evidence>
<dbReference type="Pfam" id="PF08264">
    <property type="entry name" value="Anticodon_1"/>
    <property type="match status" value="1"/>
</dbReference>
<dbReference type="Proteomes" id="UP000887013">
    <property type="component" value="Unassembled WGS sequence"/>
</dbReference>
<evidence type="ECO:0000256" key="9">
    <source>
        <dbReference type="RuleBase" id="RU363035"/>
    </source>
</evidence>
<dbReference type="PANTHER" id="PTHR42765">
    <property type="entry name" value="SOLEUCYL-TRNA SYNTHETASE"/>
    <property type="match status" value="1"/>
</dbReference>
<evidence type="ECO:0000259" key="11">
    <source>
        <dbReference type="Pfam" id="PF08264"/>
    </source>
</evidence>
<evidence type="ECO:0000256" key="2">
    <source>
        <dbReference type="ARBA" id="ARBA00013165"/>
    </source>
</evidence>
<comment type="similarity">
    <text evidence="1 9">Belongs to the class-I aminoacyl-tRNA synthetase family.</text>
</comment>
<evidence type="ECO:0000313" key="12">
    <source>
        <dbReference type="EMBL" id="GFT62306.1"/>
    </source>
</evidence>
<dbReference type="GO" id="GO:0006428">
    <property type="term" value="P:isoleucyl-tRNA aminoacylation"/>
    <property type="evidence" value="ECO:0007669"/>
    <property type="project" value="InterPro"/>
</dbReference>
<dbReference type="Gene3D" id="3.40.50.620">
    <property type="entry name" value="HUPs"/>
    <property type="match status" value="2"/>
</dbReference>
<evidence type="ECO:0000256" key="1">
    <source>
        <dbReference type="ARBA" id="ARBA00005594"/>
    </source>
</evidence>
<dbReference type="GO" id="GO:0002161">
    <property type="term" value="F:aminoacyl-tRNA deacylase activity"/>
    <property type="evidence" value="ECO:0007669"/>
    <property type="project" value="InterPro"/>
</dbReference>
<dbReference type="EMBL" id="BMAW01019229">
    <property type="protein sequence ID" value="GFT62306.1"/>
    <property type="molecule type" value="Genomic_DNA"/>
</dbReference>
<dbReference type="GO" id="GO:0005739">
    <property type="term" value="C:mitochondrion"/>
    <property type="evidence" value="ECO:0007669"/>
    <property type="project" value="TreeGrafter"/>
</dbReference>
<keyword evidence="5 9" id="KW-0067">ATP-binding</keyword>
<dbReference type="InterPro" id="IPR009080">
    <property type="entry name" value="tRNAsynth_Ia_anticodon-bd"/>
</dbReference>